<dbReference type="PANTHER" id="PTHR43584">
    <property type="entry name" value="NUCLEOTIDYL TRANSFERASE"/>
    <property type="match status" value="1"/>
</dbReference>
<evidence type="ECO:0000313" key="15">
    <source>
        <dbReference type="Proteomes" id="UP001596461"/>
    </source>
</evidence>
<evidence type="ECO:0000259" key="12">
    <source>
        <dbReference type="Pfam" id="PF00483"/>
    </source>
</evidence>
<evidence type="ECO:0000259" key="13">
    <source>
        <dbReference type="Pfam" id="PF25087"/>
    </source>
</evidence>
<dbReference type="EC" id="2.7.7.23" evidence="4"/>
<evidence type="ECO:0000256" key="1">
    <source>
        <dbReference type="ARBA" id="ARBA00005166"/>
    </source>
</evidence>
<reference evidence="14 15" key="1">
    <citation type="journal article" date="2019" name="Int. J. Syst. Evol. Microbiol.">
        <title>The Global Catalogue of Microorganisms (GCM) 10K type strain sequencing project: providing services to taxonomists for standard genome sequencing and annotation.</title>
        <authorList>
            <consortium name="The Broad Institute Genomics Platform"/>
            <consortium name="The Broad Institute Genome Sequencing Center for Infectious Disease"/>
            <person name="Wu L."/>
            <person name="Ma J."/>
        </authorList>
    </citation>
    <scope>NUCLEOTIDE SEQUENCE [LARGE SCALE GENOMIC DNA]</scope>
    <source>
        <strain evidence="14 15">DT31</strain>
    </source>
</reference>
<keyword evidence="6" id="KW-0808">Transferase</keyword>
<dbReference type="InterPro" id="IPR050065">
    <property type="entry name" value="GlmU-like"/>
</dbReference>
<evidence type="ECO:0000256" key="5">
    <source>
        <dbReference type="ARBA" id="ARBA00013414"/>
    </source>
</evidence>
<comment type="catalytic activity">
    <reaction evidence="10">
        <text>alpha-D-glucosamine 1-phosphate + acetyl-CoA = N-acetyl-alpha-D-glucosamine 1-phosphate + CoA + H(+)</text>
        <dbReference type="Rhea" id="RHEA:13725"/>
        <dbReference type="ChEBI" id="CHEBI:15378"/>
        <dbReference type="ChEBI" id="CHEBI:57287"/>
        <dbReference type="ChEBI" id="CHEBI:57288"/>
        <dbReference type="ChEBI" id="CHEBI:57776"/>
        <dbReference type="ChEBI" id="CHEBI:58516"/>
        <dbReference type="EC" id="2.3.1.157"/>
    </reaction>
</comment>
<dbReference type="AlphaFoldDB" id="A0ABD5WBR0"/>
<feature type="domain" description="Mannose-1-phosphate guanyltransferase C-terminal" evidence="13">
    <location>
        <begin position="264"/>
        <end position="358"/>
    </location>
</feature>
<protein>
    <recommendedName>
        <fullName evidence="5">Bifunctional protein GlmU</fullName>
        <ecNumber evidence="3">2.3.1.157</ecNumber>
        <ecNumber evidence="4">2.7.7.23</ecNumber>
    </recommendedName>
</protein>
<dbReference type="EC" id="2.3.1.157" evidence="3"/>
<evidence type="ECO:0000313" key="14">
    <source>
        <dbReference type="EMBL" id="MFC7069364.1"/>
    </source>
</evidence>
<dbReference type="GO" id="GO:0003977">
    <property type="term" value="F:UDP-N-acetylglucosamine diphosphorylase activity"/>
    <property type="evidence" value="ECO:0007669"/>
    <property type="project" value="UniProtKB-EC"/>
</dbReference>
<dbReference type="GO" id="GO:0019134">
    <property type="term" value="F:glucosamine-1-phosphate N-acetyltransferase activity"/>
    <property type="evidence" value="ECO:0007669"/>
    <property type="project" value="UniProtKB-EC"/>
</dbReference>
<dbReference type="Gene3D" id="2.160.10.10">
    <property type="entry name" value="Hexapeptide repeat proteins"/>
    <property type="match status" value="1"/>
</dbReference>
<dbReference type="PANTHER" id="PTHR43584:SF8">
    <property type="entry name" value="N-ACETYLMURAMATE ALPHA-1-PHOSPHATE URIDYLYLTRANSFERASE"/>
    <property type="match status" value="1"/>
</dbReference>
<dbReference type="RefSeq" id="WP_284031992.1">
    <property type="nucleotide sequence ID" value="NZ_CP126154.1"/>
</dbReference>
<dbReference type="SUPFAM" id="SSF51161">
    <property type="entry name" value="Trimeric LpxA-like enzymes"/>
    <property type="match status" value="1"/>
</dbReference>
<dbReference type="InterPro" id="IPR029044">
    <property type="entry name" value="Nucleotide-diphossugar_trans"/>
</dbReference>
<dbReference type="InterPro" id="IPR005835">
    <property type="entry name" value="NTP_transferase_dom"/>
</dbReference>
<dbReference type="Pfam" id="PF25087">
    <property type="entry name" value="GMPPB_C"/>
    <property type="match status" value="1"/>
</dbReference>
<sequence length="397" mass="41123">MTIDTAVVLAAGEGRRLRPLTANRPKPMLPAGTRPILEYVFDALIDAGVEDLNVVVGYRRDRVQDHFGPTYRGRPITYHVQRKQLGSGHALSCARDAVDGEFLVVNGDEVVAADVIRSVADAHTDADACTLAVLESTDAPLYGAVRLDGDTVVELVEKPGSGSYRLLNAGVYAFRPEFFDRIDATERDEGELALTDPISSAVADGAHVRGVKVDGRHSKVTFPWDLPELAATLLADGMAGDDPDGRGASVAAAATVSPDATLYPPVVVAADAVVEPGAVVGPDAAVGRNATVESGAVVRRSVLDTDARVGANATVVDSVLGRGAAVGEGATAPGGPADIRVDDRVHVGEQLGCVLGDRARLGGGSTVVPGVLVGPNARVDPGSVLRRNVDADAEVRD</sequence>
<evidence type="ECO:0000256" key="6">
    <source>
        <dbReference type="ARBA" id="ARBA00022679"/>
    </source>
</evidence>
<evidence type="ECO:0000256" key="9">
    <source>
        <dbReference type="ARBA" id="ARBA00023315"/>
    </source>
</evidence>
<organism evidence="14 15">
    <name type="scientific">Halobaculum lipolyticum</name>
    <dbReference type="NCBI Taxonomy" id="3032001"/>
    <lineage>
        <taxon>Archaea</taxon>
        <taxon>Methanobacteriati</taxon>
        <taxon>Methanobacteriota</taxon>
        <taxon>Stenosarchaea group</taxon>
        <taxon>Halobacteria</taxon>
        <taxon>Halobacteriales</taxon>
        <taxon>Haloferacaceae</taxon>
        <taxon>Halobaculum</taxon>
    </lineage>
</organism>
<accession>A0ABD5WBR0</accession>
<keyword evidence="15" id="KW-1185">Reference proteome</keyword>
<dbReference type="SUPFAM" id="SSF53448">
    <property type="entry name" value="Nucleotide-diphospho-sugar transferases"/>
    <property type="match status" value="1"/>
</dbReference>
<feature type="domain" description="Nucleotidyl transferase" evidence="12">
    <location>
        <begin position="6"/>
        <end position="208"/>
    </location>
</feature>
<keyword evidence="8" id="KW-0511">Multifunctional enzyme</keyword>
<comment type="pathway">
    <text evidence="2">Nucleotide-sugar biosynthesis; UDP-N-acetyl-alpha-D-glucosamine biosynthesis; UDP-N-acetyl-alpha-D-glucosamine from N-acetyl-alpha-D-glucosamine 1-phosphate: step 1/1.</text>
</comment>
<dbReference type="InterPro" id="IPR018357">
    <property type="entry name" value="Hexapep_transf_CS"/>
</dbReference>
<name>A0ABD5WBR0_9EURY</name>
<dbReference type="GeneID" id="81123813"/>
<evidence type="ECO:0000256" key="8">
    <source>
        <dbReference type="ARBA" id="ARBA00023268"/>
    </source>
</evidence>
<dbReference type="EMBL" id="JBHTAH010000004">
    <property type="protein sequence ID" value="MFC7069364.1"/>
    <property type="molecule type" value="Genomic_DNA"/>
</dbReference>
<proteinExistence type="predicted"/>
<dbReference type="Proteomes" id="UP001596461">
    <property type="component" value="Unassembled WGS sequence"/>
</dbReference>
<dbReference type="InterPro" id="IPR056729">
    <property type="entry name" value="GMPPB_C"/>
</dbReference>
<evidence type="ECO:0000256" key="7">
    <source>
        <dbReference type="ARBA" id="ARBA00022695"/>
    </source>
</evidence>
<evidence type="ECO:0000256" key="4">
    <source>
        <dbReference type="ARBA" id="ARBA00012457"/>
    </source>
</evidence>
<dbReference type="InterPro" id="IPR011004">
    <property type="entry name" value="Trimer_LpxA-like_sf"/>
</dbReference>
<dbReference type="CDD" id="cd04181">
    <property type="entry name" value="NTP_transferase"/>
    <property type="match status" value="1"/>
</dbReference>
<keyword evidence="9" id="KW-0012">Acyltransferase</keyword>
<evidence type="ECO:0000256" key="11">
    <source>
        <dbReference type="ARBA" id="ARBA00048493"/>
    </source>
</evidence>
<gene>
    <name evidence="14" type="ORF">ACFQL9_06895</name>
</gene>
<comment type="caution">
    <text evidence="14">The sequence shown here is derived from an EMBL/GenBank/DDBJ whole genome shotgun (WGS) entry which is preliminary data.</text>
</comment>
<dbReference type="Gene3D" id="3.90.550.10">
    <property type="entry name" value="Spore Coat Polysaccharide Biosynthesis Protein SpsA, Chain A"/>
    <property type="match status" value="1"/>
</dbReference>
<evidence type="ECO:0000256" key="3">
    <source>
        <dbReference type="ARBA" id="ARBA00012225"/>
    </source>
</evidence>
<keyword evidence="7" id="KW-0548">Nucleotidyltransferase</keyword>
<evidence type="ECO:0000256" key="10">
    <source>
        <dbReference type="ARBA" id="ARBA00048247"/>
    </source>
</evidence>
<comment type="pathway">
    <text evidence="1">Nucleotide-sugar biosynthesis; UDP-N-acetyl-alpha-D-glucosamine biosynthesis; N-acetyl-alpha-D-glucosamine 1-phosphate from alpha-D-glucosamine 6-phosphate (route II): step 2/2.</text>
</comment>
<comment type="catalytic activity">
    <reaction evidence="11">
        <text>N-acetyl-alpha-D-glucosamine 1-phosphate + UTP + H(+) = UDP-N-acetyl-alpha-D-glucosamine + diphosphate</text>
        <dbReference type="Rhea" id="RHEA:13509"/>
        <dbReference type="ChEBI" id="CHEBI:15378"/>
        <dbReference type="ChEBI" id="CHEBI:33019"/>
        <dbReference type="ChEBI" id="CHEBI:46398"/>
        <dbReference type="ChEBI" id="CHEBI:57705"/>
        <dbReference type="ChEBI" id="CHEBI:57776"/>
        <dbReference type="EC" id="2.7.7.23"/>
    </reaction>
</comment>
<dbReference type="Pfam" id="PF00483">
    <property type="entry name" value="NTP_transferase"/>
    <property type="match status" value="1"/>
</dbReference>
<evidence type="ECO:0000256" key="2">
    <source>
        <dbReference type="ARBA" id="ARBA00005208"/>
    </source>
</evidence>
<dbReference type="PROSITE" id="PS00101">
    <property type="entry name" value="HEXAPEP_TRANSFERASES"/>
    <property type="match status" value="2"/>
</dbReference>